<dbReference type="GO" id="GO:0019288">
    <property type="term" value="P:isopentenyl diphosphate biosynthetic process, methylerythritol 4-phosphate pathway"/>
    <property type="evidence" value="ECO:0007669"/>
    <property type="project" value="UniProtKB-UniRule"/>
</dbReference>
<sequence>MVMTSVDLADYVAIKTLGKNGRIKVTTDSGFLPNDHRNLAYKAAHLLATKFGQREAVNIHIEKHIPVAAGMGGGSSDAAAVLRGLNDIWQLGLTQTELCELGLQIDADVPYCVWSQTAHVTGRGEKIDVLPKLPAMWIVIAKPKISVSTPALLRQVNYEKLAHTVPTDLLTAINAGDYEGICANVANVLTPITARQHPTITHIKEKMLHFGADAAEMSGTGPTVFGLCKKQSRAQHVANGLAGFCREVYVVRPLSLPPIVNSVETM</sequence>
<evidence type="ECO:0000256" key="2">
    <source>
        <dbReference type="ARBA" id="ARBA00012052"/>
    </source>
</evidence>
<keyword evidence="5 9" id="KW-0547">Nucleotide-binding</keyword>
<comment type="function">
    <text evidence="9">Catalyzes the phosphorylation of the position 2 hydroxy group of 4-diphosphocytidyl-2C-methyl-D-erythritol.</text>
</comment>
<dbReference type="GO" id="GO:0005524">
    <property type="term" value="F:ATP binding"/>
    <property type="evidence" value="ECO:0007669"/>
    <property type="project" value="UniProtKB-UniRule"/>
</dbReference>
<keyword evidence="9" id="KW-0414">Isoprene biosynthesis</keyword>
<evidence type="ECO:0000256" key="8">
    <source>
        <dbReference type="ARBA" id="ARBA00032554"/>
    </source>
</evidence>
<comment type="pathway">
    <text evidence="9">Isoprenoid biosynthesis; isopentenyl diphosphate biosynthesis via DXP pathway; isopentenyl diphosphate from 1-deoxy-D-xylulose 5-phosphate: step 3/6.</text>
</comment>
<comment type="caution">
    <text evidence="12">The sequence shown here is derived from an EMBL/GenBank/DDBJ whole genome shotgun (WGS) entry which is preliminary data.</text>
</comment>
<dbReference type="PANTHER" id="PTHR43527">
    <property type="entry name" value="4-DIPHOSPHOCYTIDYL-2-C-METHYL-D-ERYTHRITOL KINASE, CHLOROPLASTIC"/>
    <property type="match status" value="1"/>
</dbReference>
<feature type="binding site" evidence="9">
    <location>
        <begin position="66"/>
        <end position="76"/>
    </location>
    <ligand>
        <name>ATP</name>
        <dbReference type="ChEBI" id="CHEBI:30616"/>
    </ligand>
</feature>
<dbReference type="InterPro" id="IPR006204">
    <property type="entry name" value="GHMP_kinase_N_dom"/>
</dbReference>
<protein>
    <recommendedName>
        <fullName evidence="3 9">4-diphosphocytidyl-2-C-methyl-D-erythritol kinase</fullName>
        <shortName evidence="9">CMK</shortName>
        <ecNumber evidence="2 9">2.7.1.148</ecNumber>
    </recommendedName>
    <alternativeName>
        <fullName evidence="8 9">4-(cytidine-5'-diphospho)-2-C-methyl-D-erythritol kinase</fullName>
    </alternativeName>
</protein>
<comment type="catalytic activity">
    <reaction evidence="9">
        <text>4-CDP-2-C-methyl-D-erythritol + ATP = 4-CDP-2-C-methyl-D-erythritol 2-phosphate + ADP + H(+)</text>
        <dbReference type="Rhea" id="RHEA:18437"/>
        <dbReference type="ChEBI" id="CHEBI:15378"/>
        <dbReference type="ChEBI" id="CHEBI:30616"/>
        <dbReference type="ChEBI" id="CHEBI:57823"/>
        <dbReference type="ChEBI" id="CHEBI:57919"/>
        <dbReference type="ChEBI" id="CHEBI:456216"/>
        <dbReference type="EC" id="2.7.1.148"/>
    </reaction>
</comment>
<evidence type="ECO:0000256" key="9">
    <source>
        <dbReference type="HAMAP-Rule" id="MF_00061"/>
    </source>
</evidence>
<dbReference type="Pfam" id="PF00288">
    <property type="entry name" value="GHMP_kinases_N"/>
    <property type="match status" value="1"/>
</dbReference>
<feature type="active site" evidence="9">
    <location>
        <position position="108"/>
    </location>
</feature>
<dbReference type="SUPFAM" id="SSF54211">
    <property type="entry name" value="Ribosomal protein S5 domain 2-like"/>
    <property type="match status" value="1"/>
</dbReference>
<accession>A0A510VPG5</accession>
<proteinExistence type="inferred from homology"/>
<comment type="caution">
    <text evidence="9">Lacks conserved residue(s) required for the propagation of feature annotation.</text>
</comment>
<dbReference type="GO" id="GO:0050515">
    <property type="term" value="F:4-(cytidine 5'-diphospho)-2-C-methyl-D-erythritol kinase activity"/>
    <property type="evidence" value="ECO:0007669"/>
    <property type="project" value="UniProtKB-UniRule"/>
</dbReference>
<gene>
    <name evidence="9 12" type="primary">ispE</name>
    <name evidence="12" type="ORF">LSI01_11530</name>
</gene>
<dbReference type="InterPro" id="IPR014721">
    <property type="entry name" value="Ribsml_uS5_D2-typ_fold_subgr"/>
</dbReference>
<evidence type="ECO:0000256" key="7">
    <source>
        <dbReference type="ARBA" id="ARBA00022840"/>
    </source>
</evidence>
<dbReference type="PIRSF" id="PIRSF010376">
    <property type="entry name" value="IspE"/>
    <property type="match status" value="1"/>
</dbReference>
<dbReference type="NCBIfam" id="TIGR00154">
    <property type="entry name" value="ispE"/>
    <property type="match status" value="1"/>
</dbReference>
<keyword evidence="7 9" id="KW-0067">ATP-binding</keyword>
<dbReference type="Pfam" id="PF08544">
    <property type="entry name" value="GHMP_kinases_C"/>
    <property type="match status" value="1"/>
</dbReference>
<evidence type="ECO:0000256" key="5">
    <source>
        <dbReference type="ARBA" id="ARBA00022741"/>
    </source>
</evidence>
<feature type="domain" description="GHMP kinase N-terminal" evidence="10">
    <location>
        <begin position="38"/>
        <end position="115"/>
    </location>
</feature>
<dbReference type="EC" id="2.7.1.148" evidence="2 9"/>
<keyword evidence="4 9" id="KW-0808">Transferase</keyword>
<evidence type="ECO:0000313" key="12">
    <source>
        <dbReference type="EMBL" id="GEK28842.1"/>
    </source>
</evidence>
<dbReference type="PANTHER" id="PTHR43527:SF2">
    <property type="entry name" value="4-DIPHOSPHOCYTIDYL-2-C-METHYL-D-ERYTHRITOL KINASE, CHLOROPLASTIC"/>
    <property type="match status" value="1"/>
</dbReference>
<dbReference type="SUPFAM" id="SSF55060">
    <property type="entry name" value="GHMP Kinase, C-terminal domain"/>
    <property type="match status" value="1"/>
</dbReference>
<evidence type="ECO:0000313" key="13">
    <source>
        <dbReference type="Proteomes" id="UP000321429"/>
    </source>
</evidence>
<keyword evidence="6 9" id="KW-0418">Kinase</keyword>
<reference evidence="12 13" key="1">
    <citation type="submission" date="2019-07" db="EMBL/GenBank/DDBJ databases">
        <title>Whole genome shotgun sequence of Lactobacillus siliginis NBRC 101315.</title>
        <authorList>
            <person name="Hosoyama A."/>
            <person name="Uohara A."/>
            <person name="Ohji S."/>
            <person name="Ichikawa N."/>
        </authorList>
    </citation>
    <scope>NUCLEOTIDE SEQUENCE [LARGE SCALE GENOMIC DNA]</scope>
    <source>
        <strain evidence="12 13">NBRC 101315</strain>
    </source>
</reference>
<dbReference type="AlphaFoldDB" id="A0A510VPG5"/>
<dbReference type="InterPro" id="IPR020568">
    <property type="entry name" value="Ribosomal_Su5_D2-typ_SF"/>
</dbReference>
<dbReference type="Gene3D" id="3.30.70.890">
    <property type="entry name" value="GHMP kinase, C-terminal domain"/>
    <property type="match status" value="1"/>
</dbReference>
<evidence type="ECO:0000259" key="11">
    <source>
        <dbReference type="Pfam" id="PF08544"/>
    </source>
</evidence>
<dbReference type="InterPro" id="IPR013750">
    <property type="entry name" value="GHMP_kinase_C_dom"/>
</dbReference>
<dbReference type="InterPro" id="IPR004424">
    <property type="entry name" value="IspE"/>
</dbReference>
<dbReference type="GO" id="GO:0016114">
    <property type="term" value="P:terpenoid biosynthetic process"/>
    <property type="evidence" value="ECO:0007669"/>
    <property type="project" value="UniProtKB-UniRule"/>
</dbReference>
<comment type="similarity">
    <text evidence="1 9">Belongs to the GHMP kinase family. IspE subfamily.</text>
</comment>
<dbReference type="HAMAP" id="MF_00061">
    <property type="entry name" value="IspE"/>
    <property type="match status" value="1"/>
</dbReference>
<dbReference type="Gene3D" id="3.30.230.10">
    <property type="match status" value="1"/>
</dbReference>
<evidence type="ECO:0000256" key="3">
    <source>
        <dbReference type="ARBA" id="ARBA00017473"/>
    </source>
</evidence>
<dbReference type="Proteomes" id="UP000321429">
    <property type="component" value="Unassembled WGS sequence"/>
</dbReference>
<dbReference type="UniPathway" id="UPA00056">
    <property type="reaction ID" value="UER00094"/>
</dbReference>
<evidence type="ECO:0000259" key="10">
    <source>
        <dbReference type="Pfam" id="PF00288"/>
    </source>
</evidence>
<organism evidence="12 13">
    <name type="scientific">Furfurilactobacillus siliginis</name>
    <dbReference type="NCBI Taxonomy" id="348151"/>
    <lineage>
        <taxon>Bacteria</taxon>
        <taxon>Bacillati</taxon>
        <taxon>Bacillota</taxon>
        <taxon>Bacilli</taxon>
        <taxon>Lactobacillales</taxon>
        <taxon>Lactobacillaceae</taxon>
        <taxon>Furfurilactobacillus</taxon>
    </lineage>
</organism>
<evidence type="ECO:0000256" key="1">
    <source>
        <dbReference type="ARBA" id="ARBA00009684"/>
    </source>
</evidence>
<evidence type="ECO:0000256" key="6">
    <source>
        <dbReference type="ARBA" id="ARBA00022777"/>
    </source>
</evidence>
<evidence type="ECO:0000256" key="4">
    <source>
        <dbReference type="ARBA" id="ARBA00022679"/>
    </source>
</evidence>
<dbReference type="EMBL" id="BJUD01000021">
    <property type="protein sequence ID" value="GEK28842.1"/>
    <property type="molecule type" value="Genomic_DNA"/>
</dbReference>
<name>A0A510VPG5_9LACO</name>
<dbReference type="InterPro" id="IPR036554">
    <property type="entry name" value="GHMP_kinase_C_sf"/>
</dbReference>
<feature type="domain" description="GHMP kinase C-terminal" evidence="11">
    <location>
        <begin position="170"/>
        <end position="243"/>
    </location>
</feature>